<sequence length="101" mass="10407">MIAQLARRTFSSRSAIRAPPAPSSVPLSMAPGPARSSATTGRVAMMPRAAAENQQLPGTSSGVSTSAAPASKAESHEDLFQVGRISSHRDASTVSRLGETM</sequence>
<dbReference type="AlphaFoldDB" id="A0A5C3FAI7"/>
<feature type="region of interest" description="Disordered" evidence="1">
    <location>
        <begin position="1"/>
        <end position="101"/>
    </location>
</feature>
<keyword evidence="3" id="KW-1185">Reference proteome</keyword>
<name>A0A5C3FAI7_9BASI</name>
<reference evidence="2 3" key="1">
    <citation type="submission" date="2018-03" db="EMBL/GenBank/DDBJ databases">
        <authorList>
            <person name="Guldener U."/>
        </authorList>
    </citation>
    <scope>NUCLEOTIDE SEQUENCE [LARGE SCALE GENOMIC DNA]</scope>
    <source>
        <strain evidence="2 3">DAOM196992</strain>
    </source>
</reference>
<protein>
    <submittedName>
        <fullName evidence="2">Uncharacterized protein</fullName>
    </submittedName>
</protein>
<accession>A0A5C3FAI7</accession>
<feature type="compositionally biased region" description="Polar residues" evidence="1">
    <location>
        <begin position="52"/>
        <end position="68"/>
    </location>
</feature>
<gene>
    <name evidence="2" type="ORF">PSFLO_06189</name>
</gene>
<proteinExistence type="predicted"/>
<evidence type="ECO:0000313" key="2">
    <source>
        <dbReference type="EMBL" id="SPO40707.1"/>
    </source>
</evidence>
<evidence type="ECO:0000313" key="3">
    <source>
        <dbReference type="Proteomes" id="UP000323386"/>
    </source>
</evidence>
<dbReference type="OrthoDB" id="10550956at2759"/>
<evidence type="ECO:0000256" key="1">
    <source>
        <dbReference type="SAM" id="MobiDB-lite"/>
    </source>
</evidence>
<dbReference type="Proteomes" id="UP000323386">
    <property type="component" value="Unassembled WGS sequence"/>
</dbReference>
<dbReference type="EMBL" id="OOIP01000022">
    <property type="protein sequence ID" value="SPO40707.1"/>
    <property type="molecule type" value="Genomic_DNA"/>
</dbReference>
<organism evidence="2 3">
    <name type="scientific">Pseudozyma flocculosa</name>
    <dbReference type="NCBI Taxonomy" id="84751"/>
    <lineage>
        <taxon>Eukaryota</taxon>
        <taxon>Fungi</taxon>
        <taxon>Dikarya</taxon>
        <taxon>Basidiomycota</taxon>
        <taxon>Ustilaginomycotina</taxon>
        <taxon>Ustilaginomycetes</taxon>
        <taxon>Ustilaginales</taxon>
        <taxon>Ustilaginaceae</taxon>
        <taxon>Pseudozyma</taxon>
    </lineage>
</organism>